<protein>
    <submittedName>
        <fullName evidence="3">Thiazolinyl imide reductase</fullName>
    </submittedName>
</protein>
<dbReference type="STRING" id="588581.Cpap_1769"/>
<dbReference type="PANTHER" id="PTHR43377">
    <property type="entry name" value="BILIVERDIN REDUCTASE A"/>
    <property type="match status" value="1"/>
</dbReference>
<dbReference type="InterPro" id="IPR000683">
    <property type="entry name" value="Gfo/Idh/MocA-like_OxRdtase_N"/>
</dbReference>
<feature type="domain" description="Thiazolinyl imine reductase-like C-terminal" evidence="2">
    <location>
        <begin position="145"/>
        <end position="243"/>
    </location>
</feature>
<dbReference type="InterPro" id="IPR051450">
    <property type="entry name" value="Gfo/Idh/MocA_Oxidoreductases"/>
</dbReference>
<dbReference type="InterPro" id="IPR048655">
    <property type="entry name" value="Irp3-like_C"/>
</dbReference>
<name>F1TDD8_9FIRM</name>
<dbReference type="Gene3D" id="3.40.50.720">
    <property type="entry name" value="NAD(P)-binding Rossmann-like Domain"/>
    <property type="match status" value="1"/>
</dbReference>
<dbReference type="Proteomes" id="UP000003860">
    <property type="component" value="Unassembled WGS sequence"/>
</dbReference>
<keyword evidence="4" id="KW-1185">Reference proteome</keyword>
<dbReference type="RefSeq" id="WP_004619486.1">
    <property type="nucleotide sequence ID" value="NZ_ACXX02000007.1"/>
</dbReference>
<dbReference type="SUPFAM" id="SSF51735">
    <property type="entry name" value="NAD(P)-binding Rossmann-fold domains"/>
    <property type="match status" value="1"/>
</dbReference>
<dbReference type="Pfam" id="PF21390">
    <property type="entry name" value="Irp3-like_C"/>
    <property type="match status" value="1"/>
</dbReference>
<evidence type="ECO:0000313" key="4">
    <source>
        <dbReference type="Proteomes" id="UP000003860"/>
    </source>
</evidence>
<comment type="caution">
    <text evidence="3">The sequence shown here is derived from an EMBL/GenBank/DDBJ whole genome shotgun (WGS) entry which is preliminary data.</text>
</comment>
<organism evidence="3 4">
    <name type="scientific">Ruminiclostridium papyrosolvens DSM 2782</name>
    <dbReference type="NCBI Taxonomy" id="588581"/>
    <lineage>
        <taxon>Bacteria</taxon>
        <taxon>Bacillati</taxon>
        <taxon>Bacillota</taxon>
        <taxon>Clostridia</taxon>
        <taxon>Eubacteriales</taxon>
        <taxon>Oscillospiraceae</taxon>
        <taxon>Ruminiclostridium</taxon>
    </lineage>
</organism>
<feature type="domain" description="Gfo/Idh/MocA-like oxidoreductase N-terminal" evidence="1">
    <location>
        <begin position="6"/>
        <end position="122"/>
    </location>
</feature>
<dbReference type="GO" id="GO:0000166">
    <property type="term" value="F:nucleotide binding"/>
    <property type="evidence" value="ECO:0007669"/>
    <property type="project" value="InterPro"/>
</dbReference>
<dbReference type="PANTHER" id="PTHR43377:SF1">
    <property type="entry name" value="BILIVERDIN REDUCTASE A"/>
    <property type="match status" value="1"/>
</dbReference>
<sequence length="361" mass="40847">MERKLRTIVCGSTFGQFYLEALKLQENEFEVVGLLAKGSERSKKCASNYNVKLYSEVDELPDDIDLACVVLRSSVLGGCGTDLTIKLMERGIHVIQEHPLHPKDLEKCYRLAKKNNVFFQTGNLYANLPEVKKFIECAKAVNQIQKPAYINAAFAAQVSYPAVEILMYAMPSIRDWEVHCVNKDSGPFHILTGLLGSTPVTLEIHNEVYPKDPDNHMYLLHNIVIVYECGRLTLEDTFGPTLWNPRLHVSVDMYERGQLHGEFPDYMLENTSEILGDYVHLSFKDTLTKLWPKAILEDLMSIRECICKGKSSAKKAQQEILCAKQWSEITKSLGYADIISNCVHNSVPSEMFKELVSKYGG</sequence>
<reference evidence="3" key="1">
    <citation type="submission" date="2009-07" db="EMBL/GenBank/DDBJ databases">
        <authorList>
            <consortium name="US DOE Joint Genome Institute (JGI-PGF)"/>
            <person name="Lucas S."/>
            <person name="Copeland A."/>
            <person name="Lapidus A."/>
            <person name="Glavina del Rio T."/>
            <person name="Tice H."/>
            <person name="Bruce D."/>
            <person name="Goodwin L."/>
            <person name="Pitluck S."/>
            <person name="Larimer F."/>
            <person name="Land M.L."/>
            <person name="Mouttaki H."/>
            <person name="He Z."/>
            <person name="Zhou J."/>
            <person name="Hemme C.L."/>
        </authorList>
    </citation>
    <scope>NUCLEOTIDE SEQUENCE [LARGE SCALE GENOMIC DNA]</scope>
    <source>
        <strain evidence="3">DSM 2782</strain>
    </source>
</reference>
<accession>F1TDD8</accession>
<dbReference type="Gene3D" id="3.30.360.10">
    <property type="entry name" value="Dihydrodipicolinate Reductase, domain 2"/>
    <property type="match status" value="1"/>
</dbReference>
<dbReference type="EMBL" id="ACXX02000007">
    <property type="protein sequence ID" value="EGD47576.1"/>
    <property type="molecule type" value="Genomic_DNA"/>
</dbReference>
<dbReference type="NCBIfam" id="TIGR01761">
    <property type="entry name" value="thiaz-red"/>
    <property type="match status" value="1"/>
</dbReference>
<dbReference type="InterPro" id="IPR010091">
    <property type="entry name" value="Thiazolinyl_imide_reductase"/>
</dbReference>
<evidence type="ECO:0000259" key="2">
    <source>
        <dbReference type="Pfam" id="PF21390"/>
    </source>
</evidence>
<dbReference type="eggNOG" id="COG4693">
    <property type="taxonomic scope" value="Bacteria"/>
</dbReference>
<dbReference type="OrthoDB" id="9760689at2"/>
<evidence type="ECO:0000313" key="3">
    <source>
        <dbReference type="EMBL" id="EGD47576.1"/>
    </source>
</evidence>
<dbReference type="InterPro" id="IPR036291">
    <property type="entry name" value="NAD(P)-bd_dom_sf"/>
</dbReference>
<gene>
    <name evidence="3" type="ORF">Cpap_1769</name>
</gene>
<dbReference type="Pfam" id="PF01408">
    <property type="entry name" value="GFO_IDH_MocA"/>
    <property type="match status" value="1"/>
</dbReference>
<dbReference type="AlphaFoldDB" id="F1TDD8"/>
<evidence type="ECO:0000259" key="1">
    <source>
        <dbReference type="Pfam" id="PF01408"/>
    </source>
</evidence>
<reference evidence="3" key="2">
    <citation type="submission" date="2011-01" db="EMBL/GenBank/DDBJ databases">
        <title>The Non-contiguous Finished genome of Clostridium papyrosolvens.</title>
        <authorList>
            <person name="Lucas S."/>
            <person name="Copeland A."/>
            <person name="Lapidus A."/>
            <person name="Cheng J.-F."/>
            <person name="Goodwin L."/>
            <person name="Pitluck S."/>
            <person name="Misra M."/>
            <person name="Chertkov O."/>
            <person name="Detter J.C."/>
            <person name="Han C."/>
            <person name="Tapia R."/>
            <person name="Land M."/>
            <person name="Hauser L."/>
            <person name="Kyrpides N."/>
            <person name="Ivanova N."/>
            <person name="Pagani I."/>
            <person name="Mouttaki H."/>
            <person name="He Z."/>
            <person name="Zhou J."/>
            <person name="Hemme C.L."/>
            <person name="Woyke T."/>
        </authorList>
    </citation>
    <scope>NUCLEOTIDE SEQUENCE [LARGE SCALE GENOMIC DNA]</scope>
    <source>
        <strain evidence="3">DSM 2782</strain>
    </source>
</reference>
<proteinExistence type="predicted"/>